<comment type="caution">
    <text evidence="2">The sequence shown here is derived from an EMBL/GenBank/DDBJ whole genome shotgun (WGS) entry which is preliminary data.</text>
</comment>
<name>A0AAE0C1Z7_9CHLO</name>
<organism evidence="2 3">
    <name type="scientific">Cymbomonas tetramitiformis</name>
    <dbReference type="NCBI Taxonomy" id="36881"/>
    <lineage>
        <taxon>Eukaryota</taxon>
        <taxon>Viridiplantae</taxon>
        <taxon>Chlorophyta</taxon>
        <taxon>Pyramimonadophyceae</taxon>
        <taxon>Pyramimonadales</taxon>
        <taxon>Pyramimonadaceae</taxon>
        <taxon>Cymbomonas</taxon>
    </lineage>
</organism>
<dbReference type="EMBL" id="LGRX02029361">
    <property type="protein sequence ID" value="KAK3246943.1"/>
    <property type="molecule type" value="Genomic_DNA"/>
</dbReference>
<evidence type="ECO:0000313" key="3">
    <source>
        <dbReference type="Proteomes" id="UP001190700"/>
    </source>
</evidence>
<protein>
    <recommendedName>
        <fullName evidence="4">Factor of DNA methylation 1-5/IDN2 domain-containing protein</fullName>
    </recommendedName>
</protein>
<evidence type="ECO:0008006" key="4">
    <source>
        <dbReference type="Google" id="ProtNLM"/>
    </source>
</evidence>
<sequence>MCGLEGSKLKHAKETLLAENEVAFSKMSQLQEQKDAVRSRLDTLKREKESAIAELWELRKQKAAVTKSALELDAMHHKDKKDLEERYFKEMKMIDKRYMSSERKLLQQAHTQGKLLEKETGKRRNMEEKISLQMDQQKRFSIERDNMEKEIAKMREELEMRQDTCVKELKQQLDDEKSNRELFQDMSEKTAYLNNETKRTLKEFDAELMPLMDKKIVPSKTFGLVPLEIVEAAYEKKFKIKPDKRKTGPGGSRAYDANETCEDMRYAWCGTHADPGPLWYWQPKTRRSKDGESWEEYFDKGDEFYTGIASEWGVALAEAVYEERVLCSDLNMSYPVSVAWDAKEKRKLSPAEIVIILMKKLKIK</sequence>
<keyword evidence="1" id="KW-0175">Coiled coil</keyword>
<reference evidence="2 3" key="1">
    <citation type="journal article" date="2015" name="Genome Biol. Evol.">
        <title>Comparative Genomics of a Bacterivorous Green Alga Reveals Evolutionary Causalities and Consequences of Phago-Mixotrophic Mode of Nutrition.</title>
        <authorList>
            <person name="Burns J.A."/>
            <person name="Paasch A."/>
            <person name="Narechania A."/>
            <person name="Kim E."/>
        </authorList>
    </citation>
    <scope>NUCLEOTIDE SEQUENCE [LARGE SCALE GENOMIC DNA]</scope>
    <source>
        <strain evidence="2 3">PLY_AMNH</strain>
    </source>
</reference>
<feature type="coiled-coil region" evidence="1">
    <location>
        <begin position="13"/>
        <end position="61"/>
    </location>
</feature>
<dbReference type="Proteomes" id="UP001190700">
    <property type="component" value="Unassembled WGS sequence"/>
</dbReference>
<keyword evidence="3" id="KW-1185">Reference proteome</keyword>
<evidence type="ECO:0000313" key="2">
    <source>
        <dbReference type="EMBL" id="KAK3246943.1"/>
    </source>
</evidence>
<feature type="coiled-coil region" evidence="1">
    <location>
        <begin position="137"/>
        <end position="186"/>
    </location>
</feature>
<proteinExistence type="predicted"/>
<gene>
    <name evidence="2" type="ORF">CYMTET_43542</name>
</gene>
<evidence type="ECO:0000256" key="1">
    <source>
        <dbReference type="SAM" id="Coils"/>
    </source>
</evidence>
<dbReference type="AlphaFoldDB" id="A0AAE0C1Z7"/>
<accession>A0AAE0C1Z7</accession>